<dbReference type="RefSeq" id="WP_169685047.1">
    <property type="nucleotide sequence ID" value="NZ_JABBNU010000015.1"/>
</dbReference>
<dbReference type="InterPro" id="IPR036388">
    <property type="entry name" value="WH-like_DNA-bd_sf"/>
</dbReference>
<dbReference type="AlphaFoldDB" id="A0A848J867"/>
<dbReference type="SMART" id="SM00862">
    <property type="entry name" value="Trans_reg_C"/>
    <property type="match status" value="1"/>
</dbReference>
<evidence type="ECO:0000256" key="4">
    <source>
        <dbReference type="SAM" id="SignalP"/>
    </source>
</evidence>
<gene>
    <name evidence="6" type="ORF">HH304_19880</name>
</gene>
<dbReference type="PROSITE" id="PS51755">
    <property type="entry name" value="OMPR_PHOB"/>
    <property type="match status" value="1"/>
</dbReference>
<keyword evidence="3" id="KW-0472">Membrane</keyword>
<dbReference type="GO" id="GO:0006355">
    <property type="term" value="P:regulation of DNA-templated transcription"/>
    <property type="evidence" value="ECO:0007669"/>
    <property type="project" value="InterPro"/>
</dbReference>
<dbReference type="Proteomes" id="UP000559010">
    <property type="component" value="Unassembled WGS sequence"/>
</dbReference>
<feature type="DNA-binding region" description="OmpR/PhoB-type" evidence="2">
    <location>
        <begin position="201"/>
        <end position="298"/>
    </location>
</feature>
<keyword evidence="7" id="KW-1185">Reference proteome</keyword>
<feature type="domain" description="OmpR/PhoB-type" evidence="5">
    <location>
        <begin position="201"/>
        <end position="298"/>
    </location>
</feature>
<accession>A0A848J867</accession>
<sequence>MVKRHFNILILTFSLYLLAAGNVFSQNSIDESHVMVSLRMIGHKVLIYSGDSTSRVLPVEKVGERYRLQFASEFQFDPDDLVKLVDSVVNKSNIAENYLVEIEECNTQDVVYSYEIGDQGKSDLVPCKGRIQPEGCYSIYFTIIERRISPNLAVSNMDEQKYTESWYGEYSIFIFLSLLIFLFAGIIFYKKNNSSELINESELIPIGEYRFDKRNMKLYYESDVIELTSKESDLLSLLYASANNTLKRDDILKEVWGDEGDYIGRTLDVFISKLRKKLGSDSSLKIVNVRGVGYKMILN</sequence>
<reference evidence="6 7" key="1">
    <citation type="submission" date="2020-04" db="EMBL/GenBank/DDBJ databases">
        <title>Flammeovirgaceae bacterium KN852 isolated from deep sea.</title>
        <authorList>
            <person name="Zhang D.-C."/>
        </authorList>
    </citation>
    <scope>NUCLEOTIDE SEQUENCE [LARGE SCALE GENOMIC DNA]</scope>
    <source>
        <strain evidence="6 7">KN852</strain>
    </source>
</reference>
<evidence type="ECO:0000313" key="7">
    <source>
        <dbReference type="Proteomes" id="UP000559010"/>
    </source>
</evidence>
<comment type="caution">
    <text evidence="6">The sequence shown here is derived from an EMBL/GenBank/DDBJ whole genome shotgun (WGS) entry which is preliminary data.</text>
</comment>
<dbReference type="Pfam" id="PF00486">
    <property type="entry name" value="Trans_reg_C"/>
    <property type="match status" value="1"/>
</dbReference>
<dbReference type="InterPro" id="IPR016032">
    <property type="entry name" value="Sig_transdc_resp-reg_C-effctor"/>
</dbReference>
<dbReference type="InterPro" id="IPR001867">
    <property type="entry name" value="OmpR/PhoB-type_DNA-bd"/>
</dbReference>
<evidence type="ECO:0000256" key="1">
    <source>
        <dbReference type="ARBA" id="ARBA00023125"/>
    </source>
</evidence>
<evidence type="ECO:0000256" key="2">
    <source>
        <dbReference type="PROSITE-ProRule" id="PRU01091"/>
    </source>
</evidence>
<proteinExistence type="predicted"/>
<keyword evidence="1 2" id="KW-0238">DNA-binding</keyword>
<evidence type="ECO:0000313" key="6">
    <source>
        <dbReference type="EMBL" id="NMM50680.1"/>
    </source>
</evidence>
<dbReference type="SUPFAM" id="SSF46894">
    <property type="entry name" value="C-terminal effector domain of the bipartite response regulators"/>
    <property type="match status" value="1"/>
</dbReference>
<keyword evidence="3" id="KW-1133">Transmembrane helix</keyword>
<dbReference type="CDD" id="cd00383">
    <property type="entry name" value="trans_reg_C"/>
    <property type="match status" value="1"/>
</dbReference>
<keyword evidence="3" id="KW-0812">Transmembrane</keyword>
<dbReference type="EMBL" id="JABBNU010000015">
    <property type="protein sequence ID" value="NMM50680.1"/>
    <property type="molecule type" value="Genomic_DNA"/>
</dbReference>
<organism evidence="6 7">
    <name type="scientific">Marinigracilibium pacificum</name>
    <dbReference type="NCBI Taxonomy" id="2729599"/>
    <lineage>
        <taxon>Bacteria</taxon>
        <taxon>Pseudomonadati</taxon>
        <taxon>Bacteroidota</taxon>
        <taxon>Cytophagia</taxon>
        <taxon>Cytophagales</taxon>
        <taxon>Flammeovirgaceae</taxon>
        <taxon>Marinigracilibium</taxon>
    </lineage>
</organism>
<feature type="transmembrane region" description="Helical" evidence="3">
    <location>
        <begin position="170"/>
        <end position="189"/>
    </location>
</feature>
<protein>
    <submittedName>
        <fullName evidence="6">Winged helix-turn-helix transcriptional regulator</fullName>
    </submittedName>
</protein>
<dbReference type="Gene3D" id="1.10.10.10">
    <property type="entry name" value="Winged helix-like DNA-binding domain superfamily/Winged helix DNA-binding domain"/>
    <property type="match status" value="1"/>
</dbReference>
<name>A0A848J867_9BACT</name>
<evidence type="ECO:0000256" key="3">
    <source>
        <dbReference type="SAM" id="Phobius"/>
    </source>
</evidence>
<keyword evidence="4" id="KW-0732">Signal</keyword>
<feature type="chain" id="PRO_5032474372" evidence="4">
    <location>
        <begin position="20"/>
        <end position="299"/>
    </location>
</feature>
<dbReference type="GO" id="GO:0000160">
    <property type="term" value="P:phosphorelay signal transduction system"/>
    <property type="evidence" value="ECO:0007669"/>
    <property type="project" value="InterPro"/>
</dbReference>
<dbReference type="GO" id="GO:0003677">
    <property type="term" value="F:DNA binding"/>
    <property type="evidence" value="ECO:0007669"/>
    <property type="project" value="UniProtKB-UniRule"/>
</dbReference>
<feature type="signal peptide" evidence="4">
    <location>
        <begin position="1"/>
        <end position="19"/>
    </location>
</feature>
<evidence type="ECO:0000259" key="5">
    <source>
        <dbReference type="PROSITE" id="PS51755"/>
    </source>
</evidence>